<feature type="compositionally biased region" description="Acidic residues" evidence="10">
    <location>
        <begin position="372"/>
        <end position="384"/>
    </location>
</feature>
<dbReference type="GO" id="GO:0003677">
    <property type="term" value="F:DNA binding"/>
    <property type="evidence" value="ECO:0007669"/>
    <property type="project" value="UniProtKB-KW"/>
</dbReference>
<evidence type="ECO:0000259" key="12">
    <source>
        <dbReference type="Pfam" id="PF17683"/>
    </source>
</evidence>
<organism evidence="13 14">
    <name type="scientific">Ophiostoma piceae (strain UAMH 11346)</name>
    <name type="common">Sap stain fungus</name>
    <dbReference type="NCBI Taxonomy" id="1262450"/>
    <lineage>
        <taxon>Eukaryota</taxon>
        <taxon>Fungi</taxon>
        <taxon>Dikarya</taxon>
        <taxon>Ascomycota</taxon>
        <taxon>Pezizomycotina</taxon>
        <taxon>Sordariomycetes</taxon>
        <taxon>Sordariomycetidae</taxon>
        <taxon>Ophiostomatales</taxon>
        <taxon>Ophiostomataceae</taxon>
        <taxon>Ophiostoma</taxon>
    </lineage>
</organism>
<dbReference type="OMA" id="ANCPEHQ"/>
<dbReference type="CDD" id="cd07980">
    <property type="entry name" value="TFIIF_beta"/>
    <property type="match status" value="1"/>
</dbReference>
<gene>
    <name evidence="13" type="ORF">F503_02413</name>
</gene>
<dbReference type="OrthoDB" id="26094at2759"/>
<evidence type="ECO:0000313" key="13">
    <source>
        <dbReference type="EMBL" id="EPE06285.1"/>
    </source>
</evidence>
<evidence type="ECO:0000256" key="10">
    <source>
        <dbReference type="SAM" id="MobiDB-lite"/>
    </source>
</evidence>
<dbReference type="SUPFAM" id="SSF46785">
    <property type="entry name" value="Winged helix' DNA-binding domain"/>
    <property type="match status" value="1"/>
</dbReference>
<name>S3CZD1_OPHP1</name>
<dbReference type="FunFam" id="1.10.10.10:FF:000035">
    <property type="entry name" value="General transcription factor IIF subunit 2"/>
    <property type="match status" value="1"/>
</dbReference>
<dbReference type="InterPro" id="IPR040450">
    <property type="entry name" value="TFIIF_beta_HTH"/>
</dbReference>
<proteinExistence type="inferred from homology"/>
<dbReference type="Pfam" id="PF17683">
    <property type="entry name" value="TFIIF_beta_N"/>
    <property type="match status" value="1"/>
</dbReference>
<dbReference type="SUPFAM" id="SSF50916">
    <property type="entry name" value="Rap30/74 interaction domains"/>
    <property type="match status" value="1"/>
</dbReference>
<dbReference type="PANTHER" id="PTHR10445">
    <property type="entry name" value="GENERAL TRANSCRIPTION FACTOR IIF SUBUNIT 2"/>
    <property type="match status" value="1"/>
</dbReference>
<evidence type="ECO:0000259" key="11">
    <source>
        <dbReference type="Pfam" id="PF02270"/>
    </source>
</evidence>
<comment type="similarity">
    <text evidence="2">Belongs to the TFIIF beta subunit family.</text>
</comment>
<keyword evidence="14" id="KW-1185">Reference proteome</keyword>
<dbReference type="GO" id="GO:0003743">
    <property type="term" value="F:translation initiation factor activity"/>
    <property type="evidence" value="ECO:0007669"/>
    <property type="project" value="UniProtKB-KW"/>
</dbReference>
<comment type="subcellular location">
    <subcellularLocation>
        <location evidence="1">Nucleus</location>
    </subcellularLocation>
</comment>
<evidence type="ECO:0000256" key="8">
    <source>
        <dbReference type="ARBA" id="ARBA00081473"/>
    </source>
</evidence>
<feature type="domain" description="TFIIF beta subunit N-terminal" evidence="12">
    <location>
        <begin position="60"/>
        <end position="221"/>
    </location>
</feature>
<keyword evidence="5" id="KW-0238">DNA-binding</keyword>
<keyword evidence="13" id="KW-0648">Protein biosynthesis</keyword>
<evidence type="ECO:0000256" key="4">
    <source>
        <dbReference type="ARBA" id="ARBA00023015"/>
    </source>
</evidence>
<dbReference type="EMBL" id="KE148153">
    <property type="protein sequence ID" value="EPE06285.1"/>
    <property type="molecule type" value="Genomic_DNA"/>
</dbReference>
<evidence type="ECO:0000256" key="2">
    <source>
        <dbReference type="ARBA" id="ARBA00009543"/>
    </source>
</evidence>
<dbReference type="VEuPathDB" id="FungiDB:F503_02413"/>
<dbReference type="eggNOG" id="KOG2905">
    <property type="taxonomic scope" value="Eukaryota"/>
</dbReference>
<evidence type="ECO:0000256" key="5">
    <source>
        <dbReference type="ARBA" id="ARBA00023125"/>
    </source>
</evidence>
<dbReference type="STRING" id="1262450.S3CZD1"/>
<evidence type="ECO:0000256" key="7">
    <source>
        <dbReference type="ARBA" id="ARBA00023242"/>
    </source>
</evidence>
<feature type="region of interest" description="Disordered" evidence="10">
    <location>
        <begin position="350"/>
        <end position="393"/>
    </location>
</feature>
<evidence type="ECO:0000313" key="14">
    <source>
        <dbReference type="Proteomes" id="UP000016923"/>
    </source>
</evidence>
<dbReference type="Pfam" id="PF02270">
    <property type="entry name" value="TFIIF_beta"/>
    <property type="match status" value="1"/>
</dbReference>
<feature type="domain" description="TFIIF beta subunit HTH" evidence="11">
    <location>
        <begin position="289"/>
        <end position="353"/>
    </location>
</feature>
<dbReference type="PANTHER" id="PTHR10445:SF0">
    <property type="entry name" value="GENERAL TRANSCRIPTION FACTOR IIF SUBUNIT 2"/>
    <property type="match status" value="1"/>
</dbReference>
<sequence length="393" mass="44413">MAGDATVKQEMPVKMDVDGEDTDMSSIPAAGGAGGTEDDIYEDAGDLEFYNSAQPNNAAANMYLVRVPPYVWEAWDKMDDDTEIQVATLRQWTETDKNGESKYRMRMLLRNDVASHQSIPKEYELDLPMLEQKTGANQNTQIKNTFIFSEQDLPGFKAKNKRRAAAAAAGIPAHLLRQKQPERADKPAYNHWQHGRRPPRQEYFRKAIPSRIRHELNCAPVKNVESDYILNERARAAMIPKSQVKFGDATKAEFRIIGNGSIANQNYATDFIKTSQAPPKSKKVDTKTARMPENVLLDLIFACFGRFRFWSMRALRAEIPQPEIYMRQTLEKVADLHRSGRFANNWELKSENRKDGSATAEVKASEFVAESADTDTDGEEEDIKLEDVVMPSA</sequence>
<keyword evidence="7" id="KW-0539">Nucleus</keyword>
<keyword evidence="6" id="KW-0804">Transcription</keyword>
<evidence type="ECO:0000256" key="6">
    <source>
        <dbReference type="ARBA" id="ARBA00023163"/>
    </source>
</evidence>
<dbReference type="InterPro" id="IPR011039">
    <property type="entry name" value="TFIIF_interaction"/>
</dbReference>
<dbReference type="HOGENOM" id="CLU_047858_0_2_1"/>
<dbReference type="Proteomes" id="UP000016923">
    <property type="component" value="Unassembled WGS sequence"/>
</dbReference>
<dbReference type="Gene3D" id="1.10.10.10">
    <property type="entry name" value="Winged helix-like DNA-binding domain superfamily/Winged helix DNA-binding domain"/>
    <property type="match status" value="1"/>
</dbReference>
<dbReference type="InterPro" id="IPR036388">
    <property type="entry name" value="WH-like_DNA-bd_sf"/>
</dbReference>
<evidence type="ECO:0000256" key="9">
    <source>
        <dbReference type="ARBA" id="ARBA00081863"/>
    </source>
</evidence>
<dbReference type="GO" id="GO:0005674">
    <property type="term" value="C:transcription factor TFIIF complex"/>
    <property type="evidence" value="ECO:0007669"/>
    <property type="project" value="InterPro"/>
</dbReference>
<accession>S3CZD1</accession>
<evidence type="ECO:0000256" key="3">
    <source>
        <dbReference type="ARBA" id="ARBA00021453"/>
    </source>
</evidence>
<protein>
    <recommendedName>
        <fullName evidence="3">Transcription initiation factor IIF subunit beta</fullName>
    </recommendedName>
    <alternativeName>
        <fullName evidence="9">TFIIF medium subunit</fullName>
    </alternativeName>
    <alternativeName>
        <fullName evidence="8">TFIIF-beta</fullName>
    </alternativeName>
</protein>
<keyword evidence="13" id="KW-0396">Initiation factor</keyword>
<dbReference type="AlphaFoldDB" id="S3CZD1"/>
<dbReference type="InterPro" id="IPR036390">
    <property type="entry name" value="WH_DNA-bd_sf"/>
</dbReference>
<keyword evidence="4" id="KW-0805">Transcription regulation</keyword>
<dbReference type="InterPro" id="IPR003196">
    <property type="entry name" value="TFIIF_beta"/>
</dbReference>
<reference evidence="13 14" key="1">
    <citation type="journal article" date="2013" name="BMC Genomics">
        <title>The genome and transcriptome of the pine saprophyte Ophiostoma piceae, and a comparison with the bark beetle-associated pine pathogen Grosmannia clavigera.</title>
        <authorList>
            <person name="Haridas S."/>
            <person name="Wang Y."/>
            <person name="Lim L."/>
            <person name="Massoumi Alamouti S."/>
            <person name="Jackman S."/>
            <person name="Docking R."/>
            <person name="Robertson G."/>
            <person name="Birol I."/>
            <person name="Bohlmann J."/>
            <person name="Breuil C."/>
        </authorList>
    </citation>
    <scope>NUCLEOTIDE SEQUENCE [LARGE SCALE GENOMIC DNA]</scope>
    <source>
        <strain evidence="13 14">UAMH 11346</strain>
    </source>
</reference>
<dbReference type="GO" id="GO:0006367">
    <property type="term" value="P:transcription initiation at RNA polymerase II promoter"/>
    <property type="evidence" value="ECO:0007669"/>
    <property type="project" value="InterPro"/>
</dbReference>
<evidence type="ECO:0000256" key="1">
    <source>
        <dbReference type="ARBA" id="ARBA00004123"/>
    </source>
</evidence>
<dbReference type="InterPro" id="IPR040504">
    <property type="entry name" value="TFIIF_beta_N"/>
</dbReference>